<organism evidence="2 3">
    <name type="scientific">Rotaria magnacalcarata</name>
    <dbReference type="NCBI Taxonomy" id="392030"/>
    <lineage>
        <taxon>Eukaryota</taxon>
        <taxon>Metazoa</taxon>
        <taxon>Spiralia</taxon>
        <taxon>Gnathifera</taxon>
        <taxon>Rotifera</taxon>
        <taxon>Eurotatoria</taxon>
        <taxon>Bdelloidea</taxon>
        <taxon>Philodinida</taxon>
        <taxon>Philodinidae</taxon>
        <taxon>Rotaria</taxon>
    </lineage>
</organism>
<gene>
    <name evidence="2" type="ORF">BYL167_LOCUS55527</name>
    <name evidence="1" type="ORF">GIL414_LOCUS43548</name>
</gene>
<feature type="non-terminal residue" evidence="2">
    <location>
        <position position="165"/>
    </location>
</feature>
<evidence type="ECO:0000313" key="1">
    <source>
        <dbReference type="EMBL" id="CAF4713555.1"/>
    </source>
</evidence>
<accession>A0A8S3DIR4</accession>
<comment type="caution">
    <text evidence="2">The sequence shown here is derived from an EMBL/GenBank/DDBJ whole genome shotgun (WGS) entry which is preliminary data.</text>
</comment>
<evidence type="ECO:0000313" key="3">
    <source>
        <dbReference type="Proteomes" id="UP000681967"/>
    </source>
</evidence>
<dbReference type="AlphaFoldDB" id="A0A8S3DIR4"/>
<dbReference type="EMBL" id="CAJOBJ010129196">
    <property type="protein sequence ID" value="CAF4713555.1"/>
    <property type="molecule type" value="Genomic_DNA"/>
</dbReference>
<dbReference type="EMBL" id="CAJOBH010208385">
    <property type="protein sequence ID" value="CAF5004854.1"/>
    <property type="molecule type" value="Genomic_DNA"/>
</dbReference>
<proteinExistence type="predicted"/>
<dbReference type="Proteomes" id="UP000681967">
    <property type="component" value="Unassembled WGS sequence"/>
</dbReference>
<protein>
    <submittedName>
        <fullName evidence="2">Uncharacterized protein</fullName>
    </submittedName>
</protein>
<dbReference type="Proteomes" id="UP000681720">
    <property type="component" value="Unassembled WGS sequence"/>
</dbReference>
<evidence type="ECO:0000313" key="2">
    <source>
        <dbReference type="EMBL" id="CAF5004854.1"/>
    </source>
</evidence>
<sequence length="165" mass="19874">MASLLKLFLTLEPSLRFYLRSQRIAEIHEALISSLLVCQPKDPVAWLLSCLMELHTLPPSAKINLNWDYFIPQIYRPVDRPFNIESSLSYVFAVCDDTLEPNERQIRMAIEHYKLHVQRKLFSAWLRYHLTQLGQKRWLEKREQAASEYYRVRSLNIYFRQWSQW</sequence>
<reference evidence="2" key="1">
    <citation type="submission" date="2021-02" db="EMBL/GenBank/DDBJ databases">
        <authorList>
            <person name="Nowell W R."/>
        </authorList>
    </citation>
    <scope>NUCLEOTIDE SEQUENCE</scope>
</reference>
<name>A0A8S3DIR4_9BILA</name>